<accession>G5JDT2</accession>
<reference evidence="1 2" key="1">
    <citation type="journal article" date="2011" name="Front. Microbiol.">
        <title>Two Strains of Crocosphaera watsonii with Highly Conserved Genomes are Distinguished by Strain-Specific Features.</title>
        <authorList>
            <person name="Bench S.R."/>
            <person name="Ilikchyan I.N."/>
            <person name="Tripp H.J."/>
            <person name="Zehr J.P."/>
        </authorList>
    </citation>
    <scope>NUCLEOTIDE SEQUENCE [LARGE SCALE GENOMIC DNA]</scope>
    <source>
        <strain evidence="1 2">WH 0003</strain>
    </source>
</reference>
<dbReference type="EC" id="2.7.7.-" evidence="1"/>
<dbReference type="NCBIfam" id="NF042913">
    <property type="entry name" value="CyRepA1"/>
    <property type="match status" value="1"/>
</dbReference>
<proteinExistence type="predicted"/>
<dbReference type="Proteomes" id="UP000003477">
    <property type="component" value="Unassembled WGS sequence"/>
</dbReference>
<dbReference type="GO" id="GO:0016779">
    <property type="term" value="F:nucleotidyltransferase activity"/>
    <property type="evidence" value="ECO:0007669"/>
    <property type="project" value="UniProtKB-KW"/>
</dbReference>
<sequence>MVLCKSYPDGDSPIPGYKFIKPASDNFWGIHVVDEGKEFDRDQWEFDKQKRDKQKLQTFEEFKQTCLSVSERDRHYRRLAKYLGLSREDRSNLLNRGLDSDTINRYPFFSVDGHQSVPVDIPVTLPGIREGRGRYFSSYGTGFFCPSFALNGQINGGQVRYDTEDNKYKWLKGEASSHLVGDGDRELPLTFLKGKNETILNLIEGILKPLICSSLFGIEISGAAGGNFTSSPSQFEKILRHKNYEKIIIHPDGGDVLNVNVMKRWQKTIKFIEELGYGDRLFIGWRGQVNKEDGDLDEISLEQFKLIELIPPREFLDKSEFTRQFYQPLELSNDDDNLVGEQLQSRDEQAQTLAEKGIDNRLNQLTKEPDLLVNQESLEGILEQIPNDVSKLFIKSAKCTRKSSGLIKPLIEDWEGLVVSVTPRILLYKEQESSWGIQGIEKVKNNLFKEFKKTLGLCFDSFPKIEYKTFGITLMILDEIRQGLKHLMTSSTLEEFRPYLLKILRDKLSETVNNSGMLVCADADLTDCEIDFIEDICPDGKSFLVVNQWVHKLGEIHYNSGTREDTLKKILEDYKKGENLGIFCTSKKDAHAIHTMIKEKYPEDEIWLITGDTSEDKEIKQLIENNINQSIKDYKPRLLIYTTSMSTGISIDGMINGKKDEEVYNHFTQRYVLSKSGIIEAVEVSQGVSRIRNHSPITIHTYKGKRSDKSLDWQEIRAEYKKKAKQIIDLTALTTHQLEEELGRTPTDLEVYQELVNRCDPDSEEIKDPYLDFACKIEARENYAERFFDLELFNQFKNEGYTMILGERCKQRSQASESFKDSKKANKQEEIKAKFEAPEITIEEATEIQHRNATKEERYSAEKAFLRQELPGVELTESFLEKANRQWLNGHKNFFYYIYPHITKEHDQKKLINKIKQFAKGVIFLPDLKAISLVTETIRKIGLVEFLQENLEFSIRSPKLIEFIESCRFQRRDIKTNLGINLTNKTDPVQFIQRLANKLGFKVKLVRTEKDGEEKIRYYGLDTQALEDGDRLAVLEALNRRFFADEKFEKKSSETHTGVCLRSGTALVAQVYKIASAVLSAFDFKKLGQQLDFDGSWSKNCRFHSRRL</sequence>
<keyword evidence="1" id="KW-0548">Nucleotidyltransferase</keyword>
<dbReference type="EMBL" id="AESD01000880">
    <property type="protein sequence ID" value="EHJ09655.1"/>
    <property type="molecule type" value="Genomic_DNA"/>
</dbReference>
<protein>
    <submittedName>
        <fullName evidence="1">DNA primase</fullName>
        <ecNumber evidence="1">2.7.7.-</ecNumber>
    </submittedName>
</protein>
<dbReference type="PATRIC" id="fig|423471.3.peg.5204"/>
<evidence type="ECO:0000313" key="1">
    <source>
        <dbReference type="EMBL" id="EHJ09655.1"/>
    </source>
</evidence>
<evidence type="ECO:0000313" key="2">
    <source>
        <dbReference type="Proteomes" id="UP000003477"/>
    </source>
</evidence>
<dbReference type="AlphaFoldDB" id="G5JDT2"/>
<dbReference type="Gene3D" id="3.40.50.300">
    <property type="entry name" value="P-loop containing nucleotide triphosphate hydrolases"/>
    <property type="match status" value="1"/>
</dbReference>
<dbReference type="InterPro" id="IPR049996">
    <property type="entry name" value="Slr7037-like"/>
</dbReference>
<name>G5JDT2_CROWT</name>
<comment type="caution">
    <text evidence="1">The sequence shown here is derived from an EMBL/GenBank/DDBJ whole genome shotgun (WGS) entry which is preliminary data.</text>
</comment>
<organism evidence="1 2">
    <name type="scientific">Crocosphaera watsonii WH 0003</name>
    <dbReference type="NCBI Taxonomy" id="423471"/>
    <lineage>
        <taxon>Bacteria</taxon>
        <taxon>Bacillati</taxon>
        <taxon>Cyanobacteriota</taxon>
        <taxon>Cyanophyceae</taxon>
        <taxon>Oscillatoriophycideae</taxon>
        <taxon>Chroococcales</taxon>
        <taxon>Aphanothecaceae</taxon>
        <taxon>Crocosphaera</taxon>
    </lineage>
</organism>
<dbReference type="InterPro" id="IPR027417">
    <property type="entry name" value="P-loop_NTPase"/>
</dbReference>
<keyword evidence="1" id="KW-0808">Transferase</keyword>
<gene>
    <name evidence="1" type="ORF">CWATWH0003_5571</name>
</gene>